<comment type="caution">
    <text evidence="2">The sequence shown here is derived from an EMBL/GenBank/DDBJ whole genome shotgun (WGS) entry which is preliminary data.</text>
</comment>
<dbReference type="AlphaFoldDB" id="A0A1J5T0L3"/>
<reference evidence="2" key="1">
    <citation type="submission" date="2016-10" db="EMBL/GenBank/DDBJ databases">
        <title>Sequence of Gallionella enrichment culture.</title>
        <authorList>
            <person name="Poehlein A."/>
            <person name="Muehling M."/>
            <person name="Daniel R."/>
        </authorList>
    </citation>
    <scope>NUCLEOTIDE SEQUENCE</scope>
</reference>
<evidence type="ECO:0000313" key="2">
    <source>
        <dbReference type="EMBL" id="OIR07388.1"/>
    </source>
</evidence>
<protein>
    <recommendedName>
        <fullName evidence="1">DUF4007 domain-containing protein</fullName>
    </recommendedName>
</protein>
<dbReference type="Pfam" id="PF13182">
    <property type="entry name" value="DUF4007"/>
    <property type="match status" value="1"/>
</dbReference>
<gene>
    <name evidence="2" type="ORF">GALL_103440</name>
</gene>
<proteinExistence type="predicted"/>
<feature type="domain" description="DUF4007" evidence="1">
    <location>
        <begin position="39"/>
        <end position="323"/>
    </location>
</feature>
<organism evidence="2">
    <name type="scientific">mine drainage metagenome</name>
    <dbReference type="NCBI Taxonomy" id="410659"/>
    <lineage>
        <taxon>unclassified sequences</taxon>
        <taxon>metagenomes</taxon>
        <taxon>ecological metagenomes</taxon>
    </lineage>
</organism>
<accession>A0A1J5T0L3</accession>
<evidence type="ECO:0000259" key="1">
    <source>
        <dbReference type="Pfam" id="PF13182"/>
    </source>
</evidence>
<dbReference type="EMBL" id="MLJW01000037">
    <property type="protein sequence ID" value="OIR07388.1"/>
    <property type="molecule type" value="Genomic_DNA"/>
</dbReference>
<sequence>MPLAKRRPLSILNTLSANATASEPLGPQSAAAASERFLFAGHQTFALRISWLPKAATVLANGIDPFANPREGMMHLGIGRNMVEALRCWVQLYGVARFGDSGPKLTEFGDLIFGSRGFDPFLEDERTLWLLHWNAATNRDLRFFAWHWVCNILSEPEFTYGEALRAFKAQTETKLRPLSPTTLRQHLDVFLSTYVQSATPLSGMVAEDLLESPLAVLGFIQRGEPRAGAQAKDIPYSVDVGPKSGISDELLRLCLHQGWPLFAGMNETISYREVGHAANSPGRIFRLPERDLHERLQRLAANWPNEFQLLESNNQRQLRRFSVVPRFSNLLRSVYEPNG</sequence>
<name>A0A1J5T0L3_9ZZZZ</name>
<dbReference type="InterPro" id="IPR025248">
    <property type="entry name" value="DUF4007"/>
</dbReference>